<accession>A0A124GAQ5</accession>
<protein>
    <submittedName>
        <fullName evidence="2">Uncharacterized protein</fullName>
    </submittedName>
</protein>
<comment type="caution">
    <text evidence="2">The sequence shown here is derived from an EMBL/GenBank/DDBJ whole genome shotgun (WGS) entry which is preliminary data.</text>
</comment>
<proteinExistence type="predicted"/>
<keyword evidence="1" id="KW-0472">Membrane</keyword>
<gene>
    <name evidence="2" type="ORF">ADL15_18260</name>
</gene>
<feature type="transmembrane region" description="Helical" evidence="1">
    <location>
        <begin position="130"/>
        <end position="147"/>
    </location>
</feature>
<feature type="transmembrane region" description="Helical" evidence="1">
    <location>
        <begin position="44"/>
        <end position="65"/>
    </location>
</feature>
<dbReference type="EMBL" id="LLZH01000156">
    <property type="protein sequence ID" value="KUL32966.1"/>
    <property type="molecule type" value="Genomic_DNA"/>
</dbReference>
<name>A0A124GAQ5_9ACTN</name>
<feature type="transmembrane region" description="Helical" evidence="1">
    <location>
        <begin position="21"/>
        <end position="38"/>
    </location>
</feature>
<sequence length="183" mass="19701">MYDERRELDQLRDRVRATRRATSGPLLVFGVPITVFAICDGTVNYAFVPLPLYWPLCTLVALLALTGIDRMRRGRTGVGAGPFSYGKAAVLLAAVVLAGGTVWFFPFAKLLLWPATVLTVLAVRQGNRPLAVWSGIIGAVMIAGWAFDGPVPGGWLHPFVMGAGGVALIVLGLVWRGRERTIA</sequence>
<keyword evidence="3" id="KW-1185">Reference proteome</keyword>
<dbReference type="AlphaFoldDB" id="A0A124GAQ5"/>
<organism evidence="2 3">
    <name type="scientific">Actinoplanes awajinensis subsp. mycoplanecinus</name>
    <dbReference type="NCBI Taxonomy" id="135947"/>
    <lineage>
        <taxon>Bacteria</taxon>
        <taxon>Bacillati</taxon>
        <taxon>Actinomycetota</taxon>
        <taxon>Actinomycetes</taxon>
        <taxon>Micromonosporales</taxon>
        <taxon>Micromonosporaceae</taxon>
        <taxon>Actinoplanes</taxon>
    </lineage>
</organism>
<dbReference type="Proteomes" id="UP000053244">
    <property type="component" value="Unassembled WGS sequence"/>
</dbReference>
<feature type="transmembrane region" description="Helical" evidence="1">
    <location>
        <begin position="103"/>
        <end position="123"/>
    </location>
</feature>
<evidence type="ECO:0000313" key="2">
    <source>
        <dbReference type="EMBL" id="KUL32966.1"/>
    </source>
</evidence>
<keyword evidence="1" id="KW-1133">Transmembrane helix</keyword>
<evidence type="ECO:0000256" key="1">
    <source>
        <dbReference type="SAM" id="Phobius"/>
    </source>
</evidence>
<reference evidence="2 3" key="1">
    <citation type="submission" date="2015-10" db="EMBL/GenBank/DDBJ databases">
        <authorList>
            <person name="Gilbert D.G."/>
        </authorList>
    </citation>
    <scope>NUCLEOTIDE SEQUENCE [LARGE SCALE GENOMIC DNA]</scope>
    <source>
        <strain evidence="2 3">NRRL B-16712</strain>
    </source>
</reference>
<evidence type="ECO:0000313" key="3">
    <source>
        <dbReference type="Proteomes" id="UP000053244"/>
    </source>
</evidence>
<feature type="transmembrane region" description="Helical" evidence="1">
    <location>
        <begin position="77"/>
        <end position="97"/>
    </location>
</feature>
<keyword evidence="1" id="KW-0812">Transmembrane</keyword>
<feature type="transmembrane region" description="Helical" evidence="1">
    <location>
        <begin position="153"/>
        <end position="175"/>
    </location>
</feature>